<evidence type="ECO:0000256" key="6">
    <source>
        <dbReference type="ARBA" id="ARBA00022840"/>
    </source>
</evidence>
<keyword evidence="5" id="KW-0547">Nucleotide-binding</keyword>
<dbReference type="InterPro" id="IPR027417">
    <property type="entry name" value="P-loop_NTPase"/>
</dbReference>
<accession>A0A7W6MAE1</accession>
<dbReference type="CDD" id="cd03216">
    <property type="entry name" value="ABC_Carb_Monos_I"/>
    <property type="match status" value="1"/>
</dbReference>
<dbReference type="RefSeq" id="WP_025056468.1">
    <property type="nucleotide sequence ID" value="NZ_JACIFU010000004.1"/>
</dbReference>
<sequence length="525" mass="56056">MSLTSHSRSIPDGGAALEITHLSKRFGGMLALDDVSLHVSRGEVHGLLGSNGSGKSTLIKVLAGFHDPEPGAEIRLYDQRLTLPVSGAHARNMGLAFVHQHLSLIGSLSVTENLFLNKLATEDRWRINWPALHRDAAEIFARFNLALDPRSEVAFLSPVQQALLAIVRAYEEVRQASKDHADRPGVLVLDEPTPFLPRAGVEQLFGLVRQCTALGASVIFVSHDVDEVREITDRATILRDGKLIETVDTVQTSHDGFVGRIIGGALETYGGHAKTLKNVEPYVTVSDLTAPGIGPLSFDVAKGEILGLTGLIGSGCDDVPALIYGAREATGGTVLLDGRRMPAMALSPEKALGWGMAYLPADRLGAAGVGSLPVCENIALPVFDRLRRGFGLMSSTIEKHGLEQGAGAGVKPNVPVLPLAALSGGNAQKALMAKWLQTTPRLLLLDEPTQGVDVGARQQLWDAMDRASDAGTSIVIGSTDYDQLAQICHRVLIFARGEIVAELKGDALTKENIAEHCYRSVTELA</sequence>
<dbReference type="CDD" id="cd03215">
    <property type="entry name" value="ABC_Carb_Monos_II"/>
    <property type="match status" value="1"/>
</dbReference>
<keyword evidence="3" id="KW-0762">Sugar transport</keyword>
<evidence type="ECO:0000256" key="1">
    <source>
        <dbReference type="ARBA" id="ARBA00022448"/>
    </source>
</evidence>
<dbReference type="Proteomes" id="UP000565745">
    <property type="component" value="Unassembled WGS sequence"/>
</dbReference>
<evidence type="ECO:0000256" key="8">
    <source>
        <dbReference type="ARBA" id="ARBA00023136"/>
    </source>
</evidence>
<evidence type="ECO:0000259" key="9">
    <source>
        <dbReference type="PROSITE" id="PS50893"/>
    </source>
</evidence>
<feature type="domain" description="ABC transporter" evidence="9">
    <location>
        <begin position="17"/>
        <end position="265"/>
    </location>
</feature>
<dbReference type="OrthoDB" id="7757085at2"/>
<comment type="caution">
    <text evidence="10">The sequence shown here is derived from an EMBL/GenBank/DDBJ whole genome shotgun (WGS) entry which is preliminary data.</text>
</comment>
<proteinExistence type="predicted"/>
<keyword evidence="2" id="KW-1003">Cell membrane</keyword>
<dbReference type="SUPFAM" id="SSF52540">
    <property type="entry name" value="P-loop containing nucleoside triphosphate hydrolases"/>
    <property type="match status" value="2"/>
</dbReference>
<evidence type="ECO:0000256" key="2">
    <source>
        <dbReference type="ARBA" id="ARBA00022475"/>
    </source>
</evidence>
<dbReference type="Pfam" id="PF00005">
    <property type="entry name" value="ABC_tran"/>
    <property type="match status" value="2"/>
</dbReference>
<dbReference type="GO" id="GO:0016887">
    <property type="term" value="F:ATP hydrolysis activity"/>
    <property type="evidence" value="ECO:0007669"/>
    <property type="project" value="InterPro"/>
</dbReference>
<dbReference type="PANTHER" id="PTHR43790:SF3">
    <property type="entry name" value="D-ALLOSE IMPORT ATP-BINDING PROTEIN ALSA-RELATED"/>
    <property type="match status" value="1"/>
</dbReference>
<evidence type="ECO:0000256" key="7">
    <source>
        <dbReference type="ARBA" id="ARBA00022967"/>
    </source>
</evidence>
<keyword evidence="6 10" id="KW-0067">ATP-binding</keyword>
<dbReference type="EMBL" id="JACIFU010000004">
    <property type="protein sequence ID" value="MBB4175438.1"/>
    <property type="molecule type" value="Genomic_DNA"/>
</dbReference>
<name>A0A7W6MAE1_9RHOB</name>
<evidence type="ECO:0000256" key="4">
    <source>
        <dbReference type="ARBA" id="ARBA00022737"/>
    </source>
</evidence>
<keyword evidence="11" id="KW-1185">Reference proteome</keyword>
<dbReference type="InterPro" id="IPR003439">
    <property type="entry name" value="ABC_transporter-like_ATP-bd"/>
</dbReference>
<protein>
    <submittedName>
        <fullName evidence="10">Ribose transport system ATP-binding protein</fullName>
    </submittedName>
</protein>
<dbReference type="PANTHER" id="PTHR43790">
    <property type="entry name" value="CARBOHYDRATE TRANSPORT ATP-BINDING PROTEIN MG119-RELATED"/>
    <property type="match status" value="1"/>
</dbReference>
<dbReference type="InterPro" id="IPR017871">
    <property type="entry name" value="ABC_transporter-like_CS"/>
</dbReference>
<dbReference type="SMART" id="SM00382">
    <property type="entry name" value="AAA"/>
    <property type="match status" value="2"/>
</dbReference>
<keyword evidence="1" id="KW-0813">Transport</keyword>
<reference evidence="10 11" key="1">
    <citation type="submission" date="2020-08" db="EMBL/GenBank/DDBJ databases">
        <title>Genomic Encyclopedia of Type Strains, Phase IV (KMG-IV): sequencing the most valuable type-strain genomes for metagenomic binning, comparative biology and taxonomic classification.</title>
        <authorList>
            <person name="Goeker M."/>
        </authorList>
    </citation>
    <scope>NUCLEOTIDE SEQUENCE [LARGE SCALE GENOMIC DNA]</scope>
    <source>
        <strain evidence="10 11">DSM 101015</strain>
    </source>
</reference>
<keyword evidence="7" id="KW-1278">Translocase</keyword>
<gene>
    <name evidence="10" type="ORF">GGR93_003231</name>
</gene>
<dbReference type="AlphaFoldDB" id="A0A7W6MAE1"/>
<keyword evidence="8" id="KW-0472">Membrane</keyword>
<feature type="domain" description="ABC transporter" evidence="9">
    <location>
        <begin position="276"/>
        <end position="521"/>
    </location>
</feature>
<dbReference type="PROSITE" id="PS00211">
    <property type="entry name" value="ABC_TRANSPORTER_1"/>
    <property type="match status" value="1"/>
</dbReference>
<evidence type="ECO:0000313" key="11">
    <source>
        <dbReference type="Proteomes" id="UP000565745"/>
    </source>
</evidence>
<dbReference type="PROSITE" id="PS50893">
    <property type="entry name" value="ABC_TRANSPORTER_2"/>
    <property type="match status" value="2"/>
</dbReference>
<organism evidence="10 11">
    <name type="scientific">Sulfitobacter noctilucicola</name>
    <dbReference type="NCBI Taxonomy" id="1342301"/>
    <lineage>
        <taxon>Bacteria</taxon>
        <taxon>Pseudomonadati</taxon>
        <taxon>Pseudomonadota</taxon>
        <taxon>Alphaproteobacteria</taxon>
        <taxon>Rhodobacterales</taxon>
        <taxon>Roseobacteraceae</taxon>
        <taxon>Sulfitobacter</taxon>
    </lineage>
</organism>
<evidence type="ECO:0000313" key="10">
    <source>
        <dbReference type="EMBL" id="MBB4175438.1"/>
    </source>
</evidence>
<evidence type="ECO:0000256" key="5">
    <source>
        <dbReference type="ARBA" id="ARBA00022741"/>
    </source>
</evidence>
<keyword evidence="4" id="KW-0677">Repeat</keyword>
<dbReference type="GO" id="GO:0005524">
    <property type="term" value="F:ATP binding"/>
    <property type="evidence" value="ECO:0007669"/>
    <property type="project" value="UniProtKB-KW"/>
</dbReference>
<dbReference type="Gene3D" id="3.40.50.300">
    <property type="entry name" value="P-loop containing nucleotide triphosphate hydrolases"/>
    <property type="match status" value="2"/>
</dbReference>
<dbReference type="InterPro" id="IPR003593">
    <property type="entry name" value="AAA+_ATPase"/>
</dbReference>
<evidence type="ECO:0000256" key="3">
    <source>
        <dbReference type="ARBA" id="ARBA00022597"/>
    </source>
</evidence>
<dbReference type="InterPro" id="IPR050107">
    <property type="entry name" value="ABC_carbohydrate_import_ATPase"/>
</dbReference>